<proteinExistence type="predicted"/>
<gene>
    <name evidence="3" type="ORF">GCM10022204_00030</name>
</gene>
<evidence type="ECO:0000313" key="3">
    <source>
        <dbReference type="EMBL" id="GAA3689347.1"/>
    </source>
</evidence>
<comment type="caution">
    <text evidence="3">The sequence shown here is derived from an EMBL/GenBank/DDBJ whole genome shotgun (WGS) entry which is preliminary data.</text>
</comment>
<evidence type="ECO:0000256" key="1">
    <source>
        <dbReference type="SAM" id="MobiDB-lite"/>
    </source>
</evidence>
<reference evidence="4" key="1">
    <citation type="journal article" date="2019" name="Int. J. Syst. Evol. Microbiol.">
        <title>The Global Catalogue of Microorganisms (GCM) 10K type strain sequencing project: providing services to taxonomists for standard genome sequencing and annotation.</title>
        <authorList>
            <consortium name="The Broad Institute Genomics Platform"/>
            <consortium name="The Broad Institute Genome Sequencing Center for Infectious Disease"/>
            <person name="Wu L."/>
            <person name="Ma J."/>
        </authorList>
    </citation>
    <scope>NUCLEOTIDE SEQUENCE [LARGE SCALE GENOMIC DNA]</scope>
    <source>
        <strain evidence="4">JCM 16548</strain>
    </source>
</reference>
<sequence length="449" mass="48837">MTRVTTDGDNVVDLVDGAELLDQVEAAICSYVVLPDDHTAAAVVLWIAATHAVPAWNTAPRLVIKAPEKRCGKSRLLDLIEALCHRPILTANASPSAVYRSIGEHPSDPPTLLIDEADTIFGPKTGDANEDLRGLLNAGHQRGRPALRWDASSRRLDRIATFAMAALAGIGNMPDTIDDRAVIVSMRRRAPDEVVQPYRTRRDGPALAGLKTDLHRWVGSHLDQLEAAAPELPVEDRAADTWEPLVAIADAAGGDWPTNARAAVLGLTTDDVDVENVSLRVRLLIDCRTAFGDAERLPSETLVARLRADAEAPWDTLGRNGLTPKALAGMLHDFGIQSARDRWEDGSQARGFRREQFEDSWHRYCPVRASSHSPVTSVTASHERESVTGEPPCDTSPVTERPIRHKSAVMGRRDTCDGKAQPTSAAVCIRCRQPLSYDDGTHTHPTCTA</sequence>
<dbReference type="Proteomes" id="UP001500051">
    <property type="component" value="Unassembled WGS sequence"/>
</dbReference>
<dbReference type="RefSeq" id="WP_344810211.1">
    <property type="nucleotide sequence ID" value="NZ_BAAAYX010000001.1"/>
</dbReference>
<evidence type="ECO:0000259" key="2">
    <source>
        <dbReference type="Pfam" id="PF12307"/>
    </source>
</evidence>
<feature type="domain" description="DUF3631" evidence="2">
    <location>
        <begin position="186"/>
        <end position="364"/>
    </location>
</feature>
<evidence type="ECO:0000313" key="4">
    <source>
        <dbReference type="Proteomes" id="UP001500051"/>
    </source>
</evidence>
<dbReference type="InterPro" id="IPR022081">
    <property type="entry name" value="DUF3631"/>
</dbReference>
<organism evidence="3 4">
    <name type="scientific">Microlunatus aurantiacus</name>
    <dbReference type="NCBI Taxonomy" id="446786"/>
    <lineage>
        <taxon>Bacteria</taxon>
        <taxon>Bacillati</taxon>
        <taxon>Actinomycetota</taxon>
        <taxon>Actinomycetes</taxon>
        <taxon>Propionibacteriales</taxon>
        <taxon>Propionibacteriaceae</taxon>
        <taxon>Microlunatus</taxon>
    </lineage>
</organism>
<accession>A0ABP7CK86</accession>
<protein>
    <submittedName>
        <fullName evidence="3">DUF3631 domain-containing protein</fullName>
    </submittedName>
</protein>
<keyword evidence="4" id="KW-1185">Reference proteome</keyword>
<feature type="region of interest" description="Disordered" evidence="1">
    <location>
        <begin position="373"/>
        <end position="417"/>
    </location>
</feature>
<dbReference type="Pfam" id="PF12307">
    <property type="entry name" value="DUF3631"/>
    <property type="match status" value="1"/>
</dbReference>
<name>A0ABP7CK86_9ACTN</name>
<dbReference type="EMBL" id="BAAAYX010000001">
    <property type="protein sequence ID" value="GAA3689347.1"/>
    <property type="molecule type" value="Genomic_DNA"/>
</dbReference>